<keyword evidence="7 14" id="KW-0418">Kinase</keyword>
<evidence type="ECO:0000256" key="6">
    <source>
        <dbReference type="ARBA" id="ARBA00022741"/>
    </source>
</evidence>
<dbReference type="Pfam" id="PF06580">
    <property type="entry name" value="His_kinase"/>
    <property type="match status" value="1"/>
</dbReference>
<sequence length="598" mass="67898">MFFSLRNRLFIIFTCLLTIPLIILSMIIPSWFTSIIEDQTQELTIEAMDQYSLYIDSITTQAEDLGKQVLVNQTTQQWLKLEKKDANIPKEQSLLQKNQLKMMLSSMMVNNSNGMSISVVLNNGEGAWGNNPNLHNLDWFKDFRINEQRFVKSHIDPYMPGQGNSNSYILPLVDLNTVVSYGIIKVNFPTTLLETALEKITIGKNGHAYLLDAKGANVLEGKINTPTKVLKNSLTKIKNSQKQKGLLEADYHGEKYFVFFQKLSVGDWILVSEVTKSDLFSKVNILQRNLLITSAIVFLITIFASFMLSSNIVSPLGKLVKAMKFIEHGDFLGAKRFMPTIKSSNDEVGYVIKVFDHTVDQLKNLIETEYEANIRRKDAEYKALLLQINPHFLNNTLEIIGGLAVQGKNKEVMNVSIYLGRMMRYSLNTQNDVVRLGEEISYIRSYTDILKVRYEDALTIDIVEDPETRDLPIIKFILQPLVENAVKYSFIEKTTAEIFIITKKANNQIKIVLEDKGIGMSEEVISDLVSEETKNETISVLASKGNSIGLKNVLGRLKLYYGERFSYQIESEKNVGTRITLCINFDRGDIHDEGHNHG</sequence>
<keyword evidence="6" id="KW-0547">Nucleotide-binding</keyword>
<name>A0A6H1NZK2_PRIMG</name>
<evidence type="ECO:0000256" key="4">
    <source>
        <dbReference type="ARBA" id="ARBA00022679"/>
    </source>
</evidence>
<feature type="domain" description="HAMP" evidence="13">
    <location>
        <begin position="310"/>
        <end position="367"/>
    </location>
</feature>
<dbReference type="GO" id="GO:0005886">
    <property type="term" value="C:plasma membrane"/>
    <property type="evidence" value="ECO:0007669"/>
    <property type="project" value="UniProtKB-SubCell"/>
</dbReference>
<feature type="transmembrane region" description="Helical" evidence="12">
    <location>
        <begin position="9"/>
        <end position="32"/>
    </location>
</feature>
<dbReference type="SUPFAM" id="SSF55874">
    <property type="entry name" value="ATPase domain of HSP90 chaperone/DNA topoisomerase II/histidine kinase"/>
    <property type="match status" value="1"/>
</dbReference>
<protein>
    <submittedName>
        <fullName evidence="14">Histidine kinase</fullName>
    </submittedName>
</protein>
<keyword evidence="2" id="KW-1003">Cell membrane</keyword>
<dbReference type="Proteomes" id="UP000501868">
    <property type="component" value="Chromosome"/>
</dbReference>
<dbReference type="Pfam" id="PF02518">
    <property type="entry name" value="HATPase_c"/>
    <property type="match status" value="1"/>
</dbReference>
<dbReference type="PANTHER" id="PTHR34220:SF11">
    <property type="entry name" value="SENSOR PROTEIN KINASE HPTS"/>
    <property type="match status" value="1"/>
</dbReference>
<reference evidence="14 15" key="2">
    <citation type="submission" date="2020-04" db="EMBL/GenBank/DDBJ databases">
        <authorList>
            <person name="Fomenkov A."/>
            <person name="Anton B.P."/>
            <person name="Roberts R.J."/>
        </authorList>
    </citation>
    <scope>NUCLEOTIDE SEQUENCE [LARGE SCALE GENOMIC DNA]</scope>
    <source>
        <strain evidence="14 15">S2</strain>
    </source>
</reference>
<evidence type="ECO:0000313" key="14">
    <source>
        <dbReference type="EMBL" id="QIZ06652.1"/>
    </source>
</evidence>
<keyword evidence="3" id="KW-0597">Phosphoprotein</keyword>
<keyword evidence="11 12" id="KW-0472">Membrane</keyword>
<evidence type="ECO:0000256" key="8">
    <source>
        <dbReference type="ARBA" id="ARBA00022840"/>
    </source>
</evidence>
<dbReference type="InterPro" id="IPR050640">
    <property type="entry name" value="Bact_2-comp_sensor_kinase"/>
</dbReference>
<evidence type="ECO:0000313" key="15">
    <source>
        <dbReference type="Proteomes" id="UP000501868"/>
    </source>
</evidence>
<dbReference type="InterPro" id="IPR003594">
    <property type="entry name" value="HATPase_dom"/>
</dbReference>
<evidence type="ECO:0000256" key="2">
    <source>
        <dbReference type="ARBA" id="ARBA00022475"/>
    </source>
</evidence>
<keyword evidence="9 12" id="KW-1133">Transmembrane helix</keyword>
<dbReference type="Gene3D" id="6.10.340.10">
    <property type="match status" value="1"/>
</dbReference>
<dbReference type="PROSITE" id="PS50885">
    <property type="entry name" value="HAMP"/>
    <property type="match status" value="1"/>
</dbReference>
<evidence type="ECO:0000256" key="10">
    <source>
        <dbReference type="ARBA" id="ARBA00023012"/>
    </source>
</evidence>
<reference evidence="14 15" key="1">
    <citation type="submission" date="2020-04" db="EMBL/GenBank/DDBJ databases">
        <title>Genome-Wide Identification of 5-Methylcytosine Sites in Bacterial Genomes By High-Throughput Sequencing of MspJI Restriction Fragments.</title>
        <authorList>
            <person name="Wu V."/>
        </authorList>
    </citation>
    <scope>NUCLEOTIDE SEQUENCE [LARGE SCALE GENOMIC DNA]</scope>
    <source>
        <strain evidence="14 15">S2</strain>
    </source>
</reference>
<dbReference type="GO" id="GO:0000155">
    <property type="term" value="F:phosphorelay sensor kinase activity"/>
    <property type="evidence" value="ECO:0007669"/>
    <property type="project" value="InterPro"/>
</dbReference>
<dbReference type="Gene3D" id="3.30.565.10">
    <property type="entry name" value="Histidine kinase-like ATPase, C-terminal domain"/>
    <property type="match status" value="1"/>
</dbReference>
<evidence type="ECO:0000256" key="3">
    <source>
        <dbReference type="ARBA" id="ARBA00022553"/>
    </source>
</evidence>
<dbReference type="InterPro" id="IPR003660">
    <property type="entry name" value="HAMP_dom"/>
</dbReference>
<keyword evidence="10" id="KW-0902">Two-component regulatory system</keyword>
<evidence type="ECO:0000256" key="11">
    <source>
        <dbReference type="ARBA" id="ARBA00023136"/>
    </source>
</evidence>
<gene>
    <name evidence="14" type="ORF">HFZ78_07970</name>
</gene>
<dbReference type="AlphaFoldDB" id="A0A6H1NZK2"/>
<evidence type="ECO:0000256" key="7">
    <source>
        <dbReference type="ARBA" id="ARBA00022777"/>
    </source>
</evidence>
<organism evidence="14 15">
    <name type="scientific">Priestia megaterium</name>
    <name type="common">Bacillus megaterium</name>
    <dbReference type="NCBI Taxonomy" id="1404"/>
    <lineage>
        <taxon>Bacteria</taxon>
        <taxon>Bacillati</taxon>
        <taxon>Bacillota</taxon>
        <taxon>Bacilli</taxon>
        <taxon>Bacillales</taxon>
        <taxon>Bacillaceae</taxon>
        <taxon>Priestia</taxon>
    </lineage>
</organism>
<evidence type="ECO:0000256" key="9">
    <source>
        <dbReference type="ARBA" id="ARBA00022989"/>
    </source>
</evidence>
<comment type="subcellular location">
    <subcellularLocation>
        <location evidence="1">Cell membrane</location>
        <topology evidence="1">Multi-pass membrane protein</topology>
    </subcellularLocation>
</comment>
<dbReference type="Gene3D" id="3.30.450.20">
    <property type="entry name" value="PAS domain"/>
    <property type="match status" value="1"/>
</dbReference>
<dbReference type="PANTHER" id="PTHR34220">
    <property type="entry name" value="SENSOR HISTIDINE KINASE YPDA"/>
    <property type="match status" value="1"/>
</dbReference>
<dbReference type="GO" id="GO:0005524">
    <property type="term" value="F:ATP binding"/>
    <property type="evidence" value="ECO:0007669"/>
    <property type="project" value="UniProtKB-KW"/>
</dbReference>
<evidence type="ECO:0000256" key="1">
    <source>
        <dbReference type="ARBA" id="ARBA00004651"/>
    </source>
</evidence>
<proteinExistence type="predicted"/>
<feature type="transmembrane region" description="Helical" evidence="12">
    <location>
        <begin position="290"/>
        <end position="313"/>
    </location>
</feature>
<keyword evidence="4" id="KW-0808">Transferase</keyword>
<evidence type="ECO:0000259" key="13">
    <source>
        <dbReference type="PROSITE" id="PS50885"/>
    </source>
</evidence>
<keyword evidence="8" id="KW-0067">ATP-binding</keyword>
<evidence type="ECO:0000256" key="5">
    <source>
        <dbReference type="ARBA" id="ARBA00022692"/>
    </source>
</evidence>
<keyword evidence="5 12" id="KW-0812">Transmembrane</keyword>
<accession>A0A6H1NZK2</accession>
<dbReference type="InterPro" id="IPR036890">
    <property type="entry name" value="HATPase_C_sf"/>
</dbReference>
<evidence type="ECO:0000256" key="12">
    <source>
        <dbReference type="SAM" id="Phobius"/>
    </source>
</evidence>
<dbReference type="CDD" id="cd12912">
    <property type="entry name" value="PDC2_MCP_like"/>
    <property type="match status" value="1"/>
</dbReference>
<dbReference type="EMBL" id="CP051128">
    <property type="protein sequence ID" value="QIZ06652.1"/>
    <property type="molecule type" value="Genomic_DNA"/>
</dbReference>
<dbReference type="CDD" id="cd06225">
    <property type="entry name" value="HAMP"/>
    <property type="match status" value="1"/>
</dbReference>
<dbReference type="InterPro" id="IPR010559">
    <property type="entry name" value="Sig_transdc_His_kin_internal"/>
</dbReference>